<evidence type="ECO:0000259" key="4">
    <source>
        <dbReference type="PROSITE" id="PS50949"/>
    </source>
</evidence>
<dbReference type="SUPFAM" id="SSF48008">
    <property type="entry name" value="GntR ligand-binding domain-like"/>
    <property type="match status" value="1"/>
</dbReference>
<evidence type="ECO:0000313" key="5">
    <source>
        <dbReference type="EMBL" id="MEJ1154907.1"/>
    </source>
</evidence>
<dbReference type="Gene3D" id="1.10.10.10">
    <property type="entry name" value="Winged helix-like DNA-binding domain superfamily/Winged helix DNA-binding domain"/>
    <property type="match status" value="1"/>
</dbReference>
<accession>A0ABU8LRM0</accession>
<dbReference type="InterPro" id="IPR008920">
    <property type="entry name" value="TF_FadR/GntR_C"/>
</dbReference>
<protein>
    <submittedName>
        <fullName evidence="5">GntR family transcriptional regulator</fullName>
    </submittedName>
</protein>
<sequence>MVDETLVQDSLAEQAYHALRASIITGRFKEGLALKENALAAELEVSRIPVRSAMLQLANDGFVVTAPRRSARVTIWTARGINELFDVRLSLESLAARLAAQNIRRGADSTPLAESLDLAHHAVATRERMAIAEAHARFHNEIVALADSALLRDLMRAVSARMTWMFYLTGAERDPGVQSHEHDELLAAIDEGNDRLAESIAFSHIEKGRTPSLKIILDRG</sequence>
<dbReference type="RefSeq" id="WP_337337331.1">
    <property type="nucleotide sequence ID" value="NZ_JBBDGL010000001.1"/>
</dbReference>
<dbReference type="SMART" id="SM00345">
    <property type="entry name" value="HTH_GNTR"/>
    <property type="match status" value="1"/>
</dbReference>
<keyword evidence="1" id="KW-0805">Transcription regulation</keyword>
<dbReference type="PROSITE" id="PS50949">
    <property type="entry name" value="HTH_GNTR"/>
    <property type="match status" value="1"/>
</dbReference>
<dbReference type="Pfam" id="PF00392">
    <property type="entry name" value="GntR"/>
    <property type="match status" value="1"/>
</dbReference>
<name>A0ABU8LRM0_9MICO</name>
<evidence type="ECO:0000256" key="3">
    <source>
        <dbReference type="ARBA" id="ARBA00023163"/>
    </source>
</evidence>
<dbReference type="PANTHER" id="PTHR43537">
    <property type="entry name" value="TRANSCRIPTIONAL REGULATOR, GNTR FAMILY"/>
    <property type="match status" value="1"/>
</dbReference>
<dbReference type="Pfam" id="PF07729">
    <property type="entry name" value="FCD"/>
    <property type="match status" value="1"/>
</dbReference>
<evidence type="ECO:0000256" key="1">
    <source>
        <dbReference type="ARBA" id="ARBA00023015"/>
    </source>
</evidence>
<dbReference type="Gene3D" id="1.20.120.530">
    <property type="entry name" value="GntR ligand-binding domain-like"/>
    <property type="match status" value="1"/>
</dbReference>
<dbReference type="EMBL" id="JBBDGL010000001">
    <property type="protein sequence ID" value="MEJ1154907.1"/>
    <property type="molecule type" value="Genomic_DNA"/>
</dbReference>
<comment type="caution">
    <text evidence="5">The sequence shown here is derived from an EMBL/GenBank/DDBJ whole genome shotgun (WGS) entry which is preliminary data.</text>
</comment>
<dbReference type="PANTHER" id="PTHR43537:SF5">
    <property type="entry name" value="UXU OPERON TRANSCRIPTIONAL REGULATOR"/>
    <property type="match status" value="1"/>
</dbReference>
<dbReference type="Proteomes" id="UP001368654">
    <property type="component" value="Unassembled WGS sequence"/>
</dbReference>
<keyword evidence="6" id="KW-1185">Reference proteome</keyword>
<dbReference type="InterPro" id="IPR000524">
    <property type="entry name" value="Tscrpt_reg_HTH_GntR"/>
</dbReference>
<proteinExistence type="predicted"/>
<reference evidence="5 6" key="1">
    <citation type="submission" date="2024-02" db="EMBL/GenBank/DDBJ databases">
        <authorList>
            <person name="Saticioglu I.B."/>
        </authorList>
    </citation>
    <scope>NUCLEOTIDE SEQUENCE [LARGE SCALE GENOMIC DNA]</scope>
    <source>
        <strain evidence="5 6">Mu-86</strain>
    </source>
</reference>
<dbReference type="InterPro" id="IPR036388">
    <property type="entry name" value="WH-like_DNA-bd_sf"/>
</dbReference>
<dbReference type="InterPro" id="IPR011711">
    <property type="entry name" value="GntR_C"/>
</dbReference>
<keyword evidence="3" id="KW-0804">Transcription</keyword>
<evidence type="ECO:0000313" key="6">
    <source>
        <dbReference type="Proteomes" id="UP001368654"/>
    </source>
</evidence>
<feature type="domain" description="HTH gntR-type" evidence="4">
    <location>
        <begin position="9"/>
        <end position="76"/>
    </location>
</feature>
<organism evidence="5 6">
    <name type="scientific">Microbacterium marmarense</name>
    <dbReference type="NCBI Taxonomy" id="3122051"/>
    <lineage>
        <taxon>Bacteria</taxon>
        <taxon>Bacillati</taxon>
        <taxon>Actinomycetota</taxon>
        <taxon>Actinomycetes</taxon>
        <taxon>Micrococcales</taxon>
        <taxon>Microbacteriaceae</taxon>
        <taxon>Microbacterium</taxon>
    </lineage>
</organism>
<dbReference type="SUPFAM" id="SSF46785">
    <property type="entry name" value="Winged helix' DNA-binding domain"/>
    <property type="match status" value="1"/>
</dbReference>
<gene>
    <name evidence="5" type="ORF">WDU96_04725</name>
</gene>
<dbReference type="CDD" id="cd07377">
    <property type="entry name" value="WHTH_GntR"/>
    <property type="match status" value="1"/>
</dbReference>
<dbReference type="SMART" id="SM00895">
    <property type="entry name" value="FCD"/>
    <property type="match status" value="1"/>
</dbReference>
<evidence type="ECO:0000256" key="2">
    <source>
        <dbReference type="ARBA" id="ARBA00023125"/>
    </source>
</evidence>
<dbReference type="InterPro" id="IPR036390">
    <property type="entry name" value="WH_DNA-bd_sf"/>
</dbReference>
<keyword evidence="2" id="KW-0238">DNA-binding</keyword>